<dbReference type="PRINTS" id="PR00111">
    <property type="entry name" value="ABHYDROLASE"/>
</dbReference>
<organism evidence="2 3">
    <name type="scientific">Lineolata rhizophorae</name>
    <dbReference type="NCBI Taxonomy" id="578093"/>
    <lineage>
        <taxon>Eukaryota</taxon>
        <taxon>Fungi</taxon>
        <taxon>Dikarya</taxon>
        <taxon>Ascomycota</taxon>
        <taxon>Pezizomycotina</taxon>
        <taxon>Dothideomycetes</taxon>
        <taxon>Dothideomycetes incertae sedis</taxon>
        <taxon>Lineolatales</taxon>
        <taxon>Lineolataceae</taxon>
        <taxon>Lineolata</taxon>
    </lineage>
</organism>
<gene>
    <name evidence="2" type="ORF">BDY21DRAFT_277445</name>
</gene>
<keyword evidence="2" id="KW-0378">Hydrolase</keyword>
<dbReference type="GO" id="GO:0016787">
    <property type="term" value="F:hydrolase activity"/>
    <property type="evidence" value="ECO:0007669"/>
    <property type="project" value="UniProtKB-KW"/>
</dbReference>
<evidence type="ECO:0000313" key="3">
    <source>
        <dbReference type="Proteomes" id="UP000799766"/>
    </source>
</evidence>
<evidence type="ECO:0000259" key="1">
    <source>
        <dbReference type="Pfam" id="PF00561"/>
    </source>
</evidence>
<evidence type="ECO:0000313" key="2">
    <source>
        <dbReference type="EMBL" id="KAF2462452.1"/>
    </source>
</evidence>
<feature type="domain" description="AB hydrolase-1" evidence="1">
    <location>
        <begin position="36"/>
        <end position="268"/>
    </location>
</feature>
<dbReference type="EMBL" id="MU001670">
    <property type="protein sequence ID" value="KAF2462452.1"/>
    <property type="molecule type" value="Genomic_DNA"/>
</dbReference>
<dbReference type="PANTHER" id="PTHR43433:SF5">
    <property type="entry name" value="AB HYDROLASE-1 DOMAIN-CONTAINING PROTEIN"/>
    <property type="match status" value="1"/>
</dbReference>
<dbReference type="Gene3D" id="3.40.50.1820">
    <property type="entry name" value="alpha/beta hydrolase"/>
    <property type="match status" value="1"/>
</dbReference>
<dbReference type="OrthoDB" id="8119704at2759"/>
<dbReference type="InterPro" id="IPR029058">
    <property type="entry name" value="AB_hydrolase_fold"/>
</dbReference>
<sequence>MPTSPDPHSQYITHPSGETSHIIVDDFADPWKPRETVLLQGGFARHAAFFHHWVPALSRQYRVVRRDLRGHGYSSAPARADKPAAYTLDAVLADIVDTLDQLGVDRVHFFGESTSGMLGMILAARHPERVRSLTVCSSPTHLPPATQGFLAMGRASWPEACRALGSRGWGQELAKLGGTMSSADDGYRRWWLEQLSVSSGEGLASYAEFLCTLDARPYLGRIKVPMLILAPTRSAATKIEEQKEVQAQVPGSKLVPIDGAGHEIYVDSAEECQNVYREFLAALP</sequence>
<dbReference type="InterPro" id="IPR050471">
    <property type="entry name" value="AB_hydrolase"/>
</dbReference>
<keyword evidence="3" id="KW-1185">Reference proteome</keyword>
<dbReference type="InterPro" id="IPR000073">
    <property type="entry name" value="AB_hydrolase_1"/>
</dbReference>
<dbReference type="PRINTS" id="PR00412">
    <property type="entry name" value="EPOXHYDRLASE"/>
</dbReference>
<name>A0A6A6PF55_9PEZI</name>
<dbReference type="AlphaFoldDB" id="A0A6A6PF55"/>
<reference evidence="2" key="1">
    <citation type="journal article" date="2020" name="Stud. Mycol.">
        <title>101 Dothideomycetes genomes: a test case for predicting lifestyles and emergence of pathogens.</title>
        <authorList>
            <person name="Haridas S."/>
            <person name="Albert R."/>
            <person name="Binder M."/>
            <person name="Bloem J."/>
            <person name="Labutti K."/>
            <person name="Salamov A."/>
            <person name="Andreopoulos B."/>
            <person name="Baker S."/>
            <person name="Barry K."/>
            <person name="Bills G."/>
            <person name="Bluhm B."/>
            <person name="Cannon C."/>
            <person name="Castanera R."/>
            <person name="Culley D."/>
            <person name="Daum C."/>
            <person name="Ezra D."/>
            <person name="Gonzalez J."/>
            <person name="Henrissat B."/>
            <person name="Kuo A."/>
            <person name="Liang C."/>
            <person name="Lipzen A."/>
            <person name="Lutzoni F."/>
            <person name="Magnuson J."/>
            <person name="Mondo S."/>
            <person name="Nolan M."/>
            <person name="Ohm R."/>
            <person name="Pangilinan J."/>
            <person name="Park H.-J."/>
            <person name="Ramirez L."/>
            <person name="Alfaro M."/>
            <person name="Sun H."/>
            <person name="Tritt A."/>
            <person name="Yoshinaga Y."/>
            <person name="Zwiers L.-H."/>
            <person name="Turgeon B."/>
            <person name="Goodwin S."/>
            <person name="Spatafora J."/>
            <person name="Crous P."/>
            <person name="Grigoriev I."/>
        </authorList>
    </citation>
    <scope>NUCLEOTIDE SEQUENCE</scope>
    <source>
        <strain evidence="2">ATCC 16933</strain>
    </source>
</reference>
<dbReference type="Proteomes" id="UP000799766">
    <property type="component" value="Unassembled WGS sequence"/>
</dbReference>
<accession>A0A6A6PF55</accession>
<dbReference type="PANTHER" id="PTHR43433">
    <property type="entry name" value="HYDROLASE, ALPHA/BETA FOLD FAMILY PROTEIN"/>
    <property type="match status" value="1"/>
</dbReference>
<dbReference type="InterPro" id="IPR000639">
    <property type="entry name" value="Epox_hydrolase-like"/>
</dbReference>
<dbReference type="SUPFAM" id="SSF53474">
    <property type="entry name" value="alpha/beta-Hydrolases"/>
    <property type="match status" value="1"/>
</dbReference>
<proteinExistence type="predicted"/>
<dbReference type="Pfam" id="PF00561">
    <property type="entry name" value="Abhydrolase_1"/>
    <property type="match status" value="1"/>
</dbReference>
<protein>
    <submittedName>
        <fullName evidence="2">Alpha/Beta hydrolase protein</fullName>
    </submittedName>
</protein>